<proteinExistence type="predicted"/>
<dbReference type="EMBL" id="JACJID010000008">
    <property type="protein sequence ID" value="MBA8931178.1"/>
    <property type="molecule type" value="Genomic_DNA"/>
</dbReference>
<sequence length="39" mass="4160">MSPIVVSPAPPRVLRVTATVLGHVARTLQGVAERITRLP</sequence>
<evidence type="ECO:0000313" key="2">
    <source>
        <dbReference type="Proteomes" id="UP000517916"/>
    </source>
</evidence>
<accession>A0ABR6BWC2</accession>
<evidence type="ECO:0000313" key="1">
    <source>
        <dbReference type="EMBL" id="MBA8931178.1"/>
    </source>
</evidence>
<dbReference type="Proteomes" id="UP000517916">
    <property type="component" value="Unassembled WGS sequence"/>
</dbReference>
<reference evidence="1 2" key="1">
    <citation type="submission" date="2020-08" db="EMBL/GenBank/DDBJ databases">
        <title>Genomic Encyclopedia of Archaeal and Bacterial Type Strains, Phase II (KMG-II): from individual species to whole genera.</title>
        <authorList>
            <person name="Goeker M."/>
        </authorList>
    </citation>
    <scope>NUCLEOTIDE SEQUENCE [LARGE SCALE GENOMIC DNA]</scope>
    <source>
        <strain evidence="1 2">DSM 43850</strain>
    </source>
</reference>
<protein>
    <submittedName>
        <fullName evidence="1">Uncharacterized protein</fullName>
    </submittedName>
</protein>
<keyword evidence="2" id="KW-1185">Reference proteome</keyword>
<name>A0ABR6BWC2_9PSEU</name>
<gene>
    <name evidence="1" type="ORF">BC739_008425</name>
</gene>
<organism evidence="1 2">
    <name type="scientific">Kutzneria viridogrisea</name>
    <dbReference type="NCBI Taxonomy" id="47990"/>
    <lineage>
        <taxon>Bacteria</taxon>
        <taxon>Bacillati</taxon>
        <taxon>Actinomycetota</taxon>
        <taxon>Actinomycetes</taxon>
        <taxon>Pseudonocardiales</taxon>
        <taxon>Pseudonocardiaceae</taxon>
        <taxon>Kutzneria</taxon>
    </lineage>
</organism>
<comment type="caution">
    <text evidence="1">The sequence shown here is derived from an EMBL/GenBank/DDBJ whole genome shotgun (WGS) entry which is preliminary data.</text>
</comment>